<accession>B8A7C4</accession>
<feature type="region of interest" description="Disordered" evidence="1">
    <location>
        <begin position="110"/>
        <end position="157"/>
    </location>
</feature>
<gene>
    <name evidence="2" type="ORF">OsI_04719</name>
</gene>
<dbReference type="Proteomes" id="UP000007015">
    <property type="component" value="Chromosome 1"/>
</dbReference>
<evidence type="ECO:0000313" key="2">
    <source>
        <dbReference type="EMBL" id="EEC71921.1"/>
    </source>
</evidence>
<reference evidence="2 3" key="1">
    <citation type="journal article" date="2005" name="PLoS Biol.">
        <title>The genomes of Oryza sativa: a history of duplications.</title>
        <authorList>
            <person name="Yu J."/>
            <person name="Wang J."/>
            <person name="Lin W."/>
            <person name="Li S."/>
            <person name="Li H."/>
            <person name="Zhou J."/>
            <person name="Ni P."/>
            <person name="Dong W."/>
            <person name="Hu S."/>
            <person name="Zeng C."/>
            <person name="Zhang J."/>
            <person name="Zhang Y."/>
            <person name="Li R."/>
            <person name="Xu Z."/>
            <person name="Li S."/>
            <person name="Li X."/>
            <person name="Zheng H."/>
            <person name="Cong L."/>
            <person name="Lin L."/>
            <person name="Yin J."/>
            <person name="Geng J."/>
            <person name="Li G."/>
            <person name="Shi J."/>
            <person name="Liu J."/>
            <person name="Lv H."/>
            <person name="Li J."/>
            <person name="Wang J."/>
            <person name="Deng Y."/>
            <person name="Ran L."/>
            <person name="Shi X."/>
            <person name="Wang X."/>
            <person name="Wu Q."/>
            <person name="Li C."/>
            <person name="Ren X."/>
            <person name="Wang J."/>
            <person name="Wang X."/>
            <person name="Li D."/>
            <person name="Liu D."/>
            <person name="Zhang X."/>
            <person name="Ji Z."/>
            <person name="Zhao W."/>
            <person name="Sun Y."/>
            <person name="Zhang Z."/>
            <person name="Bao J."/>
            <person name="Han Y."/>
            <person name="Dong L."/>
            <person name="Ji J."/>
            <person name="Chen P."/>
            <person name="Wu S."/>
            <person name="Liu J."/>
            <person name="Xiao Y."/>
            <person name="Bu D."/>
            <person name="Tan J."/>
            <person name="Yang L."/>
            <person name="Ye C."/>
            <person name="Zhang J."/>
            <person name="Xu J."/>
            <person name="Zhou Y."/>
            <person name="Yu Y."/>
            <person name="Zhang B."/>
            <person name="Zhuang S."/>
            <person name="Wei H."/>
            <person name="Liu B."/>
            <person name="Lei M."/>
            <person name="Yu H."/>
            <person name="Li Y."/>
            <person name="Xu H."/>
            <person name="Wei S."/>
            <person name="He X."/>
            <person name="Fang L."/>
            <person name="Zhang Z."/>
            <person name="Zhang Y."/>
            <person name="Huang X."/>
            <person name="Su Z."/>
            <person name="Tong W."/>
            <person name="Li J."/>
            <person name="Tong Z."/>
            <person name="Li S."/>
            <person name="Ye J."/>
            <person name="Wang L."/>
            <person name="Fang L."/>
            <person name="Lei T."/>
            <person name="Chen C."/>
            <person name="Chen H."/>
            <person name="Xu Z."/>
            <person name="Li H."/>
            <person name="Huang H."/>
            <person name="Zhang F."/>
            <person name="Xu H."/>
            <person name="Li N."/>
            <person name="Zhao C."/>
            <person name="Li S."/>
            <person name="Dong L."/>
            <person name="Huang Y."/>
            <person name="Li L."/>
            <person name="Xi Y."/>
            <person name="Qi Q."/>
            <person name="Li W."/>
            <person name="Zhang B."/>
            <person name="Hu W."/>
            <person name="Zhang Y."/>
            <person name="Tian X."/>
            <person name="Jiao Y."/>
            <person name="Liang X."/>
            <person name="Jin J."/>
            <person name="Gao L."/>
            <person name="Zheng W."/>
            <person name="Hao B."/>
            <person name="Liu S."/>
            <person name="Wang W."/>
            <person name="Yuan L."/>
            <person name="Cao M."/>
            <person name="McDermott J."/>
            <person name="Samudrala R."/>
            <person name="Wang J."/>
            <person name="Wong G.K."/>
            <person name="Yang H."/>
        </authorList>
    </citation>
    <scope>NUCLEOTIDE SEQUENCE [LARGE SCALE GENOMIC DNA]</scope>
    <source>
        <strain evidence="3">cv. 93-11</strain>
    </source>
</reference>
<sequence length="157" mass="16398">MSLACGLLETRSSRRRRNTPVAPLCAFPFASSIHLLASGNPLRRRACAQESPRSWRISIDEVAVVADSDGDADVNAEQLLHLLEHVGAIGENTYGSNASATTTGRSVHSVIASSGTGGVPPSYSPSSAPPDRCGCGRSRSSFPSANSSYDGNMVHQG</sequence>
<dbReference type="HOGENOM" id="CLU_1680798_0_0_1"/>
<proteinExistence type="predicted"/>
<keyword evidence="3" id="KW-1185">Reference proteome</keyword>
<dbReference type="EMBL" id="CM000126">
    <property type="protein sequence ID" value="EEC71921.1"/>
    <property type="molecule type" value="Genomic_DNA"/>
</dbReference>
<organism evidence="2 3">
    <name type="scientific">Oryza sativa subsp. indica</name>
    <name type="common">Rice</name>
    <dbReference type="NCBI Taxonomy" id="39946"/>
    <lineage>
        <taxon>Eukaryota</taxon>
        <taxon>Viridiplantae</taxon>
        <taxon>Streptophyta</taxon>
        <taxon>Embryophyta</taxon>
        <taxon>Tracheophyta</taxon>
        <taxon>Spermatophyta</taxon>
        <taxon>Magnoliopsida</taxon>
        <taxon>Liliopsida</taxon>
        <taxon>Poales</taxon>
        <taxon>Poaceae</taxon>
        <taxon>BOP clade</taxon>
        <taxon>Oryzoideae</taxon>
        <taxon>Oryzeae</taxon>
        <taxon>Oryzinae</taxon>
        <taxon>Oryza</taxon>
        <taxon>Oryza sativa</taxon>
    </lineage>
</organism>
<feature type="compositionally biased region" description="Low complexity" evidence="1">
    <location>
        <begin position="119"/>
        <end position="130"/>
    </location>
</feature>
<protein>
    <submittedName>
        <fullName evidence="2">Uncharacterized protein</fullName>
    </submittedName>
</protein>
<evidence type="ECO:0000256" key="1">
    <source>
        <dbReference type="SAM" id="MobiDB-lite"/>
    </source>
</evidence>
<name>B8A7C4_ORYSI</name>
<dbReference type="AlphaFoldDB" id="B8A7C4"/>
<evidence type="ECO:0000313" key="3">
    <source>
        <dbReference type="Proteomes" id="UP000007015"/>
    </source>
</evidence>
<feature type="compositionally biased region" description="Low complexity" evidence="1">
    <location>
        <begin position="138"/>
        <end position="148"/>
    </location>
</feature>
<dbReference type="Gramene" id="BGIOSGA004949-TA">
    <property type="protein sequence ID" value="BGIOSGA004949-PA"/>
    <property type="gene ID" value="BGIOSGA004949"/>
</dbReference>